<comment type="caution">
    <text evidence="9">The sequence shown here is derived from an EMBL/GenBank/DDBJ whole genome shotgun (WGS) entry which is preliminary data.</text>
</comment>
<evidence type="ECO:0000313" key="10">
    <source>
        <dbReference type="Proteomes" id="UP000234384"/>
    </source>
</evidence>
<gene>
    <name evidence="9" type="ORF">CYJ57_01005</name>
</gene>
<feature type="transmembrane region" description="Helical" evidence="7">
    <location>
        <begin position="291"/>
        <end position="314"/>
    </location>
</feature>
<dbReference type="SUPFAM" id="SSF161098">
    <property type="entry name" value="MetI-like"/>
    <property type="match status" value="1"/>
</dbReference>
<comment type="similarity">
    <text evidence="7">Belongs to the binding-protein-dependent transport system permease family.</text>
</comment>
<feature type="transmembrane region" description="Helical" evidence="7">
    <location>
        <begin position="143"/>
        <end position="164"/>
    </location>
</feature>
<keyword evidence="2 7" id="KW-0813">Transport</keyword>
<evidence type="ECO:0000259" key="8">
    <source>
        <dbReference type="PROSITE" id="PS50928"/>
    </source>
</evidence>
<dbReference type="InterPro" id="IPR045621">
    <property type="entry name" value="BPD_transp_1_N"/>
</dbReference>
<dbReference type="AlphaFoldDB" id="A0A2I1K4B4"/>
<evidence type="ECO:0000256" key="5">
    <source>
        <dbReference type="ARBA" id="ARBA00022989"/>
    </source>
</evidence>
<protein>
    <submittedName>
        <fullName evidence="9">ABC transporter permease</fullName>
    </submittedName>
</protein>
<evidence type="ECO:0000256" key="3">
    <source>
        <dbReference type="ARBA" id="ARBA00022475"/>
    </source>
</evidence>
<dbReference type="CDD" id="cd06261">
    <property type="entry name" value="TM_PBP2"/>
    <property type="match status" value="1"/>
</dbReference>
<evidence type="ECO:0000256" key="2">
    <source>
        <dbReference type="ARBA" id="ARBA00022448"/>
    </source>
</evidence>
<dbReference type="RefSeq" id="WP_101953713.1">
    <property type="nucleotide sequence ID" value="NZ_PKHE01000002.1"/>
</dbReference>
<name>A0A2I1K4B4_9LACT</name>
<keyword evidence="3" id="KW-1003">Cell membrane</keyword>
<dbReference type="PANTHER" id="PTHR43163">
    <property type="entry name" value="DIPEPTIDE TRANSPORT SYSTEM PERMEASE PROTEIN DPPB-RELATED"/>
    <property type="match status" value="1"/>
</dbReference>
<dbReference type="InterPro" id="IPR000515">
    <property type="entry name" value="MetI-like"/>
</dbReference>
<evidence type="ECO:0000256" key="1">
    <source>
        <dbReference type="ARBA" id="ARBA00004651"/>
    </source>
</evidence>
<proteinExistence type="inferred from homology"/>
<keyword evidence="4 7" id="KW-0812">Transmembrane</keyword>
<evidence type="ECO:0000313" key="9">
    <source>
        <dbReference type="EMBL" id="PKY90473.1"/>
    </source>
</evidence>
<dbReference type="GO" id="GO:0055085">
    <property type="term" value="P:transmembrane transport"/>
    <property type="evidence" value="ECO:0007669"/>
    <property type="project" value="InterPro"/>
</dbReference>
<keyword evidence="5 7" id="KW-1133">Transmembrane helix</keyword>
<accession>A0A2I1K4B4</accession>
<dbReference type="Pfam" id="PF00528">
    <property type="entry name" value="BPD_transp_1"/>
    <property type="match status" value="1"/>
</dbReference>
<feature type="transmembrane region" description="Helical" evidence="7">
    <location>
        <begin position="100"/>
        <end position="122"/>
    </location>
</feature>
<comment type="subcellular location">
    <subcellularLocation>
        <location evidence="1 7">Cell membrane</location>
        <topology evidence="1 7">Multi-pass membrane protein</topology>
    </subcellularLocation>
</comment>
<feature type="transmembrane region" description="Helical" evidence="7">
    <location>
        <begin position="246"/>
        <end position="271"/>
    </location>
</feature>
<evidence type="ECO:0000256" key="7">
    <source>
        <dbReference type="RuleBase" id="RU363032"/>
    </source>
</evidence>
<evidence type="ECO:0000256" key="4">
    <source>
        <dbReference type="ARBA" id="ARBA00022692"/>
    </source>
</evidence>
<dbReference type="Gene3D" id="1.10.3720.10">
    <property type="entry name" value="MetI-like"/>
    <property type="match status" value="1"/>
</dbReference>
<dbReference type="Proteomes" id="UP000234384">
    <property type="component" value="Unassembled WGS sequence"/>
</dbReference>
<keyword evidence="6 7" id="KW-0472">Membrane</keyword>
<dbReference type="InterPro" id="IPR035906">
    <property type="entry name" value="MetI-like_sf"/>
</dbReference>
<reference evidence="9 10" key="1">
    <citation type="submission" date="2017-12" db="EMBL/GenBank/DDBJ databases">
        <title>Phylogenetic diversity of female urinary microbiome.</title>
        <authorList>
            <person name="Thomas-White K."/>
            <person name="Wolfe A.J."/>
        </authorList>
    </citation>
    <scope>NUCLEOTIDE SEQUENCE [LARGE SCALE GENOMIC DNA]</scope>
    <source>
        <strain evidence="9 10">UMB0898</strain>
    </source>
</reference>
<dbReference type="PROSITE" id="PS50928">
    <property type="entry name" value="ABC_TM1"/>
    <property type="match status" value="1"/>
</dbReference>
<feature type="domain" description="ABC transmembrane type-1" evidence="8">
    <location>
        <begin position="96"/>
        <end position="311"/>
    </location>
</feature>
<organism evidence="9 10">
    <name type="scientific">Falseniella ignava</name>
    <dbReference type="NCBI Taxonomy" id="137730"/>
    <lineage>
        <taxon>Bacteria</taxon>
        <taxon>Bacillati</taxon>
        <taxon>Bacillota</taxon>
        <taxon>Bacilli</taxon>
        <taxon>Lactobacillales</taxon>
        <taxon>Aerococcaceae</taxon>
        <taxon>Falseniella</taxon>
    </lineage>
</organism>
<dbReference type="EMBL" id="PKHE01000002">
    <property type="protein sequence ID" value="PKY90473.1"/>
    <property type="molecule type" value="Genomic_DNA"/>
</dbReference>
<dbReference type="PANTHER" id="PTHR43163:SF9">
    <property type="entry name" value="ABC TRANSPORTER PERMEASE PROTEIN"/>
    <property type="match status" value="1"/>
</dbReference>
<feature type="transmembrane region" description="Helical" evidence="7">
    <location>
        <begin position="184"/>
        <end position="204"/>
    </location>
</feature>
<dbReference type="OrthoDB" id="9773683at2"/>
<evidence type="ECO:0000256" key="6">
    <source>
        <dbReference type="ARBA" id="ARBA00023136"/>
    </source>
</evidence>
<dbReference type="GO" id="GO:0005886">
    <property type="term" value="C:plasma membrane"/>
    <property type="evidence" value="ECO:0007669"/>
    <property type="project" value="UniProtKB-SubCell"/>
</dbReference>
<dbReference type="Pfam" id="PF19300">
    <property type="entry name" value="BPD_transp_1_N"/>
    <property type="match status" value="1"/>
</dbReference>
<sequence>MKKYVLKRLALGLFTIILTFVLTFFLIRLAPGDPIKLLAGRENPNQQMIEKIRMEYGLNHPLHIQFWHYLRNLLRGDLGFSYKNNVSVWSILSSRLKPTLILTLSSTILSALIGTALGIYSVRKDNRTLDRTLINISYFIDAIPSYWLGMVLIIIFASLLGWFPTSGMQNVRMRYTGMRRALDIGYHMVLPVLTIVIIQVPIYFRVVRTSILNVIGDDYIQLFRAAGMQDNHIFNRYVLKNAASPVIVLFGSSLAFTLSGVSLIEIIFGWPGMGRLIIDSINVRDYMVLNGIYLIISISVIIFMILIDIVQAMVDPRIRMR</sequence>